<dbReference type="EMBL" id="FXAU01000008">
    <property type="protein sequence ID" value="SMG50106.1"/>
    <property type="molecule type" value="Genomic_DNA"/>
</dbReference>
<dbReference type="AlphaFoldDB" id="A0A1X7L8D8"/>
<name>A0A1X7L8D8_9SPHI</name>
<dbReference type="OrthoDB" id="791795at2"/>
<dbReference type="InterPro" id="IPR036412">
    <property type="entry name" value="HAD-like_sf"/>
</dbReference>
<proteinExistence type="predicted"/>
<sequence length="181" mass="21099">MKSIPLDKVLYLFEVDDILFPKRDYLLQVYYLFANFVEFTEGQAIAKEVVDFMKARYEEEGEAAVLPKTRAHFNLGESYVGNFERLKANAQLPLRLYIPEDSKEMFRTLLEAGKNIALLTRGNPVEQLNKLKHIDWQELDQLRGQLKIYFTDELLFRGIEPIAYIAEEYGIRAEDVLEAQV</sequence>
<dbReference type="SUPFAM" id="SSF56784">
    <property type="entry name" value="HAD-like"/>
    <property type="match status" value="1"/>
</dbReference>
<keyword evidence="2" id="KW-1185">Reference proteome</keyword>
<evidence type="ECO:0000313" key="1">
    <source>
        <dbReference type="EMBL" id="SMG50106.1"/>
    </source>
</evidence>
<dbReference type="STRING" id="561061.SAMN05660862_3741"/>
<dbReference type="Proteomes" id="UP000192980">
    <property type="component" value="Unassembled WGS sequence"/>
</dbReference>
<dbReference type="RefSeq" id="WP_085474421.1">
    <property type="nucleotide sequence ID" value="NZ_CP038029.1"/>
</dbReference>
<protein>
    <submittedName>
        <fullName evidence="1">Uncharacterized protein</fullName>
    </submittedName>
</protein>
<accession>A0A1X7L8D8</accession>
<reference evidence="1 2" key="1">
    <citation type="submission" date="2017-04" db="EMBL/GenBank/DDBJ databases">
        <authorList>
            <person name="Afonso C.L."/>
            <person name="Miller P.J."/>
            <person name="Scott M.A."/>
            <person name="Spackman E."/>
            <person name="Goraichik I."/>
            <person name="Dimitrov K.M."/>
            <person name="Suarez D.L."/>
            <person name="Swayne D.E."/>
        </authorList>
    </citation>
    <scope>NUCLEOTIDE SEQUENCE [LARGE SCALE GENOMIC DNA]</scope>
    <source>
        <strain evidence="1 2">DSM 22418</strain>
    </source>
</reference>
<organism evidence="1 2">
    <name type="scientific">Sphingobacterium psychroaquaticum</name>
    <dbReference type="NCBI Taxonomy" id="561061"/>
    <lineage>
        <taxon>Bacteria</taxon>
        <taxon>Pseudomonadati</taxon>
        <taxon>Bacteroidota</taxon>
        <taxon>Sphingobacteriia</taxon>
        <taxon>Sphingobacteriales</taxon>
        <taxon>Sphingobacteriaceae</taxon>
        <taxon>Sphingobacterium</taxon>
    </lineage>
</organism>
<evidence type="ECO:0000313" key="2">
    <source>
        <dbReference type="Proteomes" id="UP000192980"/>
    </source>
</evidence>
<gene>
    <name evidence="1" type="ORF">SAMN05660862_3741</name>
</gene>